<keyword evidence="9" id="KW-1185">Reference proteome</keyword>
<evidence type="ECO:0000256" key="2">
    <source>
        <dbReference type="ARBA" id="ARBA00006679"/>
    </source>
</evidence>
<comment type="caution">
    <text evidence="8">The sequence shown here is derived from an EMBL/GenBank/DDBJ whole genome shotgun (WGS) entry which is preliminary data.</text>
</comment>
<organism evidence="8 9">
    <name type="scientific">Candidatus Afipia apatlaquensis</name>
    <dbReference type="NCBI Taxonomy" id="2712852"/>
    <lineage>
        <taxon>Bacteria</taxon>
        <taxon>Pseudomonadati</taxon>
        <taxon>Pseudomonadota</taxon>
        <taxon>Alphaproteobacteria</taxon>
        <taxon>Hyphomicrobiales</taxon>
        <taxon>Nitrobacteraceae</taxon>
        <taxon>Afipia</taxon>
    </lineage>
</organism>
<comment type="subcellular location">
    <subcellularLocation>
        <location evidence="1">Cell membrane</location>
        <topology evidence="1">Multi-pass membrane protein</topology>
    </subcellularLocation>
</comment>
<reference evidence="8" key="1">
    <citation type="submission" date="2020-02" db="EMBL/GenBank/DDBJ databases">
        <title>Draft genome sequence of Candidatus Afipia apatlaquensis IBT-C3, a potential strain for decolorization of textile dyes.</title>
        <authorList>
            <person name="Sanchez-Reyes A."/>
            <person name="Breton-Deval L."/>
            <person name="Mangelson H."/>
            <person name="Sanchez-Flores A."/>
        </authorList>
    </citation>
    <scope>NUCLEOTIDE SEQUENCE [LARGE SCALE GENOMIC DNA]</scope>
    <source>
        <strain evidence="8">IBT-C3</strain>
    </source>
</reference>
<evidence type="ECO:0000256" key="6">
    <source>
        <dbReference type="ARBA" id="ARBA00023136"/>
    </source>
</evidence>
<evidence type="ECO:0000313" key="8">
    <source>
        <dbReference type="EMBL" id="NGX93722.1"/>
    </source>
</evidence>
<evidence type="ECO:0000256" key="3">
    <source>
        <dbReference type="ARBA" id="ARBA00022475"/>
    </source>
</evidence>
<dbReference type="Pfam" id="PF07681">
    <property type="entry name" value="DoxX"/>
    <property type="match status" value="1"/>
</dbReference>
<keyword evidence="3" id="KW-1003">Cell membrane</keyword>
<gene>
    <name evidence="8" type="ORF">G4V63_00260</name>
</gene>
<name>A0A7C9RCZ1_9BRAD</name>
<keyword evidence="5 7" id="KW-1133">Transmembrane helix</keyword>
<accession>A0A7C9RCZ1</accession>
<dbReference type="InterPro" id="IPR032808">
    <property type="entry name" value="DoxX"/>
</dbReference>
<protein>
    <submittedName>
        <fullName evidence="8">DoxX family protein</fullName>
    </submittedName>
</protein>
<evidence type="ECO:0000256" key="1">
    <source>
        <dbReference type="ARBA" id="ARBA00004651"/>
    </source>
</evidence>
<feature type="transmembrane region" description="Helical" evidence="7">
    <location>
        <begin position="118"/>
        <end position="137"/>
    </location>
</feature>
<feature type="transmembrane region" description="Helical" evidence="7">
    <location>
        <begin position="87"/>
        <end position="106"/>
    </location>
</feature>
<dbReference type="AlphaFoldDB" id="A0A7C9RCZ1"/>
<evidence type="ECO:0000256" key="4">
    <source>
        <dbReference type="ARBA" id="ARBA00022692"/>
    </source>
</evidence>
<dbReference type="GO" id="GO:0005886">
    <property type="term" value="C:plasma membrane"/>
    <property type="evidence" value="ECO:0007669"/>
    <property type="project" value="UniProtKB-SubCell"/>
</dbReference>
<dbReference type="PANTHER" id="PTHR33452">
    <property type="entry name" value="OXIDOREDUCTASE CATD-RELATED"/>
    <property type="match status" value="1"/>
</dbReference>
<dbReference type="EMBL" id="JAAMRR010000014">
    <property type="protein sequence ID" value="NGX93722.1"/>
    <property type="molecule type" value="Genomic_DNA"/>
</dbReference>
<proteinExistence type="inferred from homology"/>
<sequence length="151" mass="16307">MPAIVTVGRVLFVVLFVFSGASKLFDIASTTQAITEKVVLPAMLTQYTAQLEGITGMPTAQMLAILSGALEVVGGLFIALNFGTRTFAWLLVLFVAVTTFYFHNFWDMTGADRINNMIHALKNLSLIGGLLVIAGYPRPVAMEDSGRYTGV</sequence>
<evidence type="ECO:0000256" key="5">
    <source>
        <dbReference type="ARBA" id="ARBA00022989"/>
    </source>
</evidence>
<dbReference type="PANTHER" id="PTHR33452:SF1">
    <property type="entry name" value="INNER MEMBRANE PROTEIN YPHA-RELATED"/>
    <property type="match status" value="1"/>
</dbReference>
<keyword evidence="6 7" id="KW-0472">Membrane</keyword>
<comment type="similarity">
    <text evidence="2">Belongs to the DoxX family.</text>
</comment>
<evidence type="ECO:0000256" key="7">
    <source>
        <dbReference type="SAM" id="Phobius"/>
    </source>
</evidence>
<keyword evidence="4 7" id="KW-0812">Transmembrane</keyword>
<feature type="transmembrane region" description="Helical" evidence="7">
    <location>
        <begin position="57"/>
        <end position="80"/>
    </location>
</feature>
<dbReference type="Proteomes" id="UP000480266">
    <property type="component" value="Unassembled WGS sequence"/>
</dbReference>
<evidence type="ECO:0000313" key="9">
    <source>
        <dbReference type="Proteomes" id="UP000480266"/>
    </source>
</evidence>
<dbReference type="InterPro" id="IPR051907">
    <property type="entry name" value="DoxX-like_oxidoreductase"/>
</dbReference>